<comment type="caution">
    <text evidence="2">The sequence shown here is derived from an EMBL/GenBank/DDBJ whole genome shotgun (WGS) entry which is preliminary data.</text>
</comment>
<dbReference type="EMBL" id="CAICTM010000327">
    <property type="protein sequence ID" value="CAB9508012.1"/>
    <property type="molecule type" value="Genomic_DNA"/>
</dbReference>
<dbReference type="Proteomes" id="UP001153069">
    <property type="component" value="Unassembled WGS sequence"/>
</dbReference>
<evidence type="ECO:0000313" key="3">
    <source>
        <dbReference type="Proteomes" id="UP001153069"/>
    </source>
</evidence>
<evidence type="ECO:0000256" key="1">
    <source>
        <dbReference type="SAM" id="MobiDB-lite"/>
    </source>
</evidence>
<name>A0A9N8DST3_9STRA</name>
<proteinExistence type="predicted"/>
<accession>A0A9N8DST3</accession>
<reference evidence="2" key="1">
    <citation type="submission" date="2020-06" db="EMBL/GenBank/DDBJ databases">
        <authorList>
            <consortium name="Plant Systems Biology data submission"/>
        </authorList>
    </citation>
    <scope>NUCLEOTIDE SEQUENCE</scope>
    <source>
        <strain evidence="2">D6</strain>
    </source>
</reference>
<evidence type="ECO:0000313" key="2">
    <source>
        <dbReference type="EMBL" id="CAB9508012.1"/>
    </source>
</evidence>
<organism evidence="2 3">
    <name type="scientific">Seminavis robusta</name>
    <dbReference type="NCBI Taxonomy" id="568900"/>
    <lineage>
        <taxon>Eukaryota</taxon>
        <taxon>Sar</taxon>
        <taxon>Stramenopiles</taxon>
        <taxon>Ochrophyta</taxon>
        <taxon>Bacillariophyta</taxon>
        <taxon>Bacillariophyceae</taxon>
        <taxon>Bacillariophycidae</taxon>
        <taxon>Naviculales</taxon>
        <taxon>Naviculaceae</taxon>
        <taxon>Seminavis</taxon>
    </lineage>
</organism>
<protein>
    <submittedName>
        <fullName evidence="2">Uncharacterized protein</fullName>
    </submittedName>
</protein>
<keyword evidence="3" id="KW-1185">Reference proteome</keyword>
<gene>
    <name evidence="2" type="ORF">SEMRO_328_G118760.1</name>
</gene>
<sequence>MTLLLLRFASTEIDQSDFYRTLQSEFVVAPFSQNQQQQSPMASTITTYGKTTRVTGVRFIKELNKGDCKKKSGKEWRKQQTAKRMATRKIEEREDAIAKAQRLVSYLEKVDSDKDAFFESMKSEIDLVKEHYKRNYDAWNNVHGAGATAGGTSAASGTAASGGNASAGGASEWTPLEVKTHVGRKIVVELSDLHFLYYLKSLDKRFENSSTLFHMGVLERRAVELGLIREEDAMSESSGE</sequence>
<feature type="region of interest" description="Disordered" evidence="1">
    <location>
        <begin position="149"/>
        <end position="171"/>
    </location>
</feature>
<dbReference type="AlphaFoldDB" id="A0A9N8DST3"/>